<feature type="compositionally biased region" description="Low complexity" evidence="1">
    <location>
        <begin position="960"/>
        <end position="973"/>
    </location>
</feature>
<gene>
    <name evidence="4" type="ORF">GSI_13501</name>
</gene>
<feature type="region of interest" description="Disordered" evidence="1">
    <location>
        <begin position="420"/>
        <end position="541"/>
    </location>
</feature>
<evidence type="ECO:0000256" key="1">
    <source>
        <dbReference type="SAM" id="MobiDB-lite"/>
    </source>
</evidence>
<feature type="region of interest" description="Disordered" evidence="1">
    <location>
        <begin position="682"/>
        <end position="724"/>
    </location>
</feature>
<feature type="region of interest" description="Disordered" evidence="1">
    <location>
        <begin position="1148"/>
        <end position="1185"/>
    </location>
</feature>
<feature type="compositionally biased region" description="Low complexity" evidence="1">
    <location>
        <begin position="779"/>
        <end position="793"/>
    </location>
</feature>
<feature type="compositionally biased region" description="Basic and acidic residues" evidence="1">
    <location>
        <begin position="704"/>
        <end position="714"/>
    </location>
</feature>
<accession>A0A2G8RQI5</accession>
<dbReference type="GO" id="GO:0047555">
    <property type="term" value="F:3',5'-cyclic-GMP phosphodiesterase activity"/>
    <property type="evidence" value="ECO:0007669"/>
    <property type="project" value="TreeGrafter"/>
</dbReference>
<feature type="domain" description="EH" evidence="2">
    <location>
        <begin position="132"/>
        <end position="222"/>
    </location>
</feature>
<feature type="compositionally biased region" description="Polar residues" evidence="1">
    <location>
        <begin position="263"/>
        <end position="277"/>
    </location>
</feature>
<dbReference type="InterPro" id="IPR000396">
    <property type="entry name" value="Pdiesterase2"/>
</dbReference>
<proteinExistence type="predicted"/>
<evidence type="ECO:0000313" key="5">
    <source>
        <dbReference type="Proteomes" id="UP000230002"/>
    </source>
</evidence>
<dbReference type="Proteomes" id="UP000230002">
    <property type="component" value="Unassembled WGS sequence"/>
</dbReference>
<feature type="region of interest" description="Disordered" evidence="1">
    <location>
        <begin position="263"/>
        <end position="285"/>
    </location>
</feature>
<feature type="compositionally biased region" description="Polar residues" evidence="1">
    <location>
        <begin position="743"/>
        <end position="771"/>
    </location>
</feature>
<feature type="domain" description="EH" evidence="2">
    <location>
        <begin position="313"/>
        <end position="402"/>
    </location>
</feature>
<dbReference type="GO" id="GO:0006198">
    <property type="term" value="P:cAMP catabolic process"/>
    <property type="evidence" value="ECO:0007669"/>
    <property type="project" value="InterPro"/>
</dbReference>
<feature type="compositionally biased region" description="Low complexity" evidence="1">
    <location>
        <begin position="1168"/>
        <end position="1181"/>
    </location>
</feature>
<dbReference type="OrthoDB" id="524326at2759"/>
<dbReference type="PANTHER" id="PTHR28283:SF1">
    <property type="entry name" value="3',5'-CYCLIC-NUCLEOTIDE PHOSPHODIESTERASE 1"/>
    <property type="match status" value="1"/>
</dbReference>
<feature type="domain" description="EF-hand" evidence="3">
    <location>
        <begin position="346"/>
        <end position="381"/>
    </location>
</feature>
<feature type="compositionally biased region" description="Pro residues" evidence="1">
    <location>
        <begin position="472"/>
        <end position="485"/>
    </location>
</feature>
<sequence>MSKFTPTPAEVALINHIFAQADTQKIGVITGDAAVKIFSGSKLSPTVLAEIWNVADEDNNGVLTRKGVGIAVRLLGHAQRGEKVSDALVSKPGPLPTIEGLPPVAAPSSFSVAPAKSPPPPVSGLPPLTPQDKAKFLKLFLGCHPNNGLLSGEKARDVFVKSKLPVDKLSQIWSLADTKNRGSLDATDFTIAMYLIQASMSGQLQTIPSTLPPFLYDQAQNGIIPQATGDSGHTSPSLTGSFSGRTVQPQYTGQTLSQIQSQMTGQTLSSIQPQTTGPLRPAPPLPARSVISTGSPFIQQQATGAQWDVTPQEKAGSDRLFESLDPQKRGFIEGDVAVPFMLQSKLPEEALAQVWDLADLNNDGRLTQDGFAVAMHLIQGRLSGKEIPSVIPTSLIPPSMRGSVGAGAAQPAVPEAIKDLLWDDSPPPSATVPAQPSILQPQSTGSILQAQSTGSMLQMQSTGTLSNRPTPTMSPPPPRAPPPVISDPFGGSPFGAGAVVSAPHRDLLGDDDEPHATSAQLHDQSAEIGNVKNQLGSTTRSLETAKTERASLERQLTEQAALLSSLQTQLSSAKAAYDTETKLLSALKERYATQAADIQKTREELIRAESDLSATKVEKAEIEGSLMREREEVRDLQRKMAETGTLIEGTKAELEKLRKEAKQQKGLLAIAKKQLATREAEKAKADKELEEATAELQGITSQREAAEAELEKETPAALTNGHSSVTATPDLAFAAAQPLPVSKPTSPDISPPTTKSTNPFERLAMSSSSRPESPFLPFVATSSLPAPTTSSVAQEQLAEEDPFGFNQPSEAPAEPSQIEIHEPGTPKQSVPPPITIGTPTSLDILSPAETDLFTTPPTTATVPEHTPSPSANEEPSASARFPAVDELPTSDSVPIPADLSASTVDDKPLEHEGDTDLTHELKEIEESESDSSSDDEDNEPLTTVKAKLAETTETKINGIASTSTTTSAFDDSFGIPATNEQTTQALSTATSVSAASGANDFESIFDTAATSKEAPASTPLPETATPKANGAATPGVNEFDQALGKLTTADSASEPQFPGGFGGFDSAFDDNFDFAAATAAQPTTTVPVANAAFPPAPTAAPAPTRGTSFDDVFGTGALPTAASAPAPAPAVPTFPPITAAMPAQPSKTLSFDDAFGAAPQPAQDLGASTSSQTNGTGSGFSFEDAFGGNDEALTLDSSFSTVSSLPPAAAQQPPVKAAQQPFLAQQQPFPTSSPLASPRGSSSTQPGERRSSSPSVRHTSPPPRHASPPPRHSSPRPRPTTADSKEKAVATRHNRLSIRLPFGRKKKEKDAPPVPALAQQQIVEDPTPAVDDDVEAVKTLCGMGFSRTQAVAALEEHGYLFKTGDAKWEDGVVALEGGSGLGAISRLLEARPNLFTSEHSGDSGAEVSLTTAAEVYSRIQCYLVTHAHLDHVNGLVLSAGSGQGPPKPVFGAKETLESVSTIFAGEVWPKLASWADAEEPGSCLLFSPLPLDEVYSPVARDISVRMMPISHGQRAPGHTYPCTAYFIRHDSSFQEFLFFGDVEPDSVSLDPRNQEIWRAAAPKIPDALSAIFIECSYPSGRADGVLYGHLSPEHLTQELCALAVEVVSSRQRARLQEGSSSGGGARKKKRRNTESMPDLRDSLTGLRVYIIHCKDDLLGTFEEPIHKVIAGQVRELIDAKGLGAEIVAVEQGMQIRTPASIR</sequence>
<evidence type="ECO:0000259" key="3">
    <source>
        <dbReference type="PROSITE" id="PS50222"/>
    </source>
</evidence>
<feature type="compositionally biased region" description="Polar residues" evidence="1">
    <location>
        <begin position="432"/>
        <end position="467"/>
    </location>
</feature>
<dbReference type="InterPro" id="IPR000261">
    <property type="entry name" value="EH_dom"/>
</dbReference>
<dbReference type="GO" id="GO:1902660">
    <property type="term" value="P:negative regulation of glucose mediated signaling pathway"/>
    <property type="evidence" value="ECO:0007669"/>
    <property type="project" value="TreeGrafter"/>
</dbReference>
<dbReference type="CDD" id="cd07735">
    <property type="entry name" value="class_II_PDE_MBL-fold"/>
    <property type="match status" value="1"/>
</dbReference>
<dbReference type="GO" id="GO:0004115">
    <property type="term" value="F:3',5'-cyclic-AMP phosphodiesterase activity"/>
    <property type="evidence" value="ECO:0007669"/>
    <property type="project" value="InterPro"/>
</dbReference>
<dbReference type="SMART" id="SM00054">
    <property type="entry name" value="EFh"/>
    <property type="match status" value="3"/>
</dbReference>
<feature type="region of interest" description="Disordered" evidence="1">
    <location>
        <begin position="1012"/>
        <end position="1031"/>
    </location>
</feature>
<dbReference type="GO" id="GO:0005509">
    <property type="term" value="F:calcium ion binding"/>
    <property type="evidence" value="ECO:0007669"/>
    <property type="project" value="InterPro"/>
</dbReference>
<dbReference type="CDD" id="cd00052">
    <property type="entry name" value="EH"/>
    <property type="match status" value="3"/>
</dbReference>
<dbReference type="PROSITE" id="PS50222">
    <property type="entry name" value="EF_HAND_2"/>
    <property type="match status" value="1"/>
</dbReference>
<dbReference type="Pfam" id="PF02112">
    <property type="entry name" value="PDEase_II"/>
    <property type="match status" value="1"/>
</dbReference>
<dbReference type="Gene3D" id="3.60.15.10">
    <property type="entry name" value="Ribonuclease Z/Hydroxyacylglutathione hydrolase-like"/>
    <property type="match status" value="1"/>
</dbReference>
<keyword evidence="5" id="KW-1185">Reference proteome</keyword>
<protein>
    <submittedName>
        <fullName evidence="4">Uncharacterized protein</fullName>
    </submittedName>
</protein>
<dbReference type="InterPro" id="IPR036866">
    <property type="entry name" value="RibonucZ/Hydroxyglut_hydro"/>
</dbReference>
<dbReference type="PANTHER" id="PTHR28283">
    <property type="entry name" value="3',5'-CYCLIC-NUCLEOTIDE PHOSPHODIESTERASE 1"/>
    <property type="match status" value="1"/>
</dbReference>
<dbReference type="PRINTS" id="PR00388">
    <property type="entry name" value="PDIESTERASE2"/>
</dbReference>
<dbReference type="Pfam" id="PF12763">
    <property type="entry name" value="EH"/>
    <property type="match status" value="3"/>
</dbReference>
<reference evidence="4 5" key="1">
    <citation type="journal article" date="2015" name="Sci. Rep.">
        <title>Chromosome-level genome map provides insights into diverse defense mechanisms in the medicinal fungus Ganoderma sinense.</title>
        <authorList>
            <person name="Zhu Y."/>
            <person name="Xu J."/>
            <person name="Sun C."/>
            <person name="Zhou S."/>
            <person name="Xu H."/>
            <person name="Nelson D.R."/>
            <person name="Qian J."/>
            <person name="Song J."/>
            <person name="Luo H."/>
            <person name="Xiang L."/>
            <person name="Li Y."/>
            <person name="Xu Z."/>
            <person name="Ji A."/>
            <person name="Wang L."/>
            <person name="Lu S."/>
            <person name="Hayward A."/>
            <person name="Sun W."/>
            <person name="Li X."/>
            <person name="Schwartz D.C."/>
            <person name="Wang Y."/>
            <person name="Chen S."/>
        </authorList>
    </citation>
    <scope>NUCLEOTIDE SEQUENCE [LARGE SCALE GENOMIC DNA]</scope>
    <source>
        <strain evidence="4 5">ZZ0214-1</strain>
    </source>
</reference>
<dbReference type="InterPro" id="IPR002048">
    <property type="entry name" value="EF_hand_dom"/>
</dbReference>
<dbReference type="SUPFAM" id="SSF56281">
    <property type="entry name" value="Metallo-hydrolase/oxidoreductase"/>
    <property type="match status" value="1"/>
</dbReference>
<feature type="compositionally biased region" description="Pro residues" evidence="1">
    <location>
        <begin position="1260"/>
        <end position="1278"/>
    </location>
</feature>
<dbReference type="STRING" id="1077348.A0A2G8RQI5"/>
<dbReference type="EMBL" id="AYKW01000067">
    <property type="protein sequence ID" value="PIL23751.1"/>
    <property type="molecule type" value="Genomic_DNA"/>
</dbReference>
<dbReference type="SUPFAM" id="SSF47473">
    <property type="entry name" value="EF-hand"/>
    <property type="match status" value="3"/>
</dbReference>
<feature type="region of interest" description="Disordered" evidence="1">
    <location>
        <begin position="1613"/>
        <end position="1638"/>
    </location>
</feature>
<feature type="compositionally biased region" description="Low complexity" evidence="1">
    <location>
        <begin position="850"/>
        <end position="879"/>
    </location>
</feature>
<feature type="region of interest" description="Disordered" evidence="1">
    <location>
        <begin position="225"/>
        <end position="247"/>
    </location>
</feature>
<feature type="region of interest" description="Disordered" evidence="1">
    <location>
        <begin position="739"/>
        <end position="975"/>
    </location>
</feature>
<feature type="domain" description="EH" evidence="2">
    <location>
        <begin position="10"/>
        <end position="97"/>
    </location>
</feature>
<feature type="compositionally biased region" description="Basic residues" evidence="1">
    <location>
        <begin position="1290"/>
        <end position="1307"/>
    </location>
</feature>
<feature type="region of interest" description="Disordered" evidence="1">
    <location>
        <begin position="1201"/>
        <end position="1327"/>
    </location>
</feature>
<dbReference type="InterPro" id="IPR011992">
    <property type="entry name" value="EF-hand-dom_pair"/>
</dbReference>
<comment type="caution">
    <text evidence="4">The sequence shown here is derived from an EMBL/GenBank/DDBJ whole genome shotgun (WGS) entry which is preliminary data.</text>
</comment>
<feature type="compositionally biased region" description="Acidic residues" evidence="1">
    <location>
        <begin position="925"/>
        <end position="939"/>
    </location>
</feature>
<evidence type="ECO:0000259" key="2">
    <source>
        <dbReference type="PROSITE" id="PS50031"/>
    </source>
</evidence>
<dbReference type="SMART" id="SM00027">
    <property type="entry name" value="EH"/>
    <property type="match status" value="3"/>
</dbReference>
<feature type="compositionally biased region" description="Basic and acidic residues" evidence="1">
    <location>
        <begin position="904"/>
        <end position="924"/>
    </location>
</feature>
<dbReference type="PROSITE" id="PS50031">
    <property type="entry name" value="EH"/>
    <property type="match status" value="3"/>
</dbReference>
<dbReference type="Gene3D" id="1.10.238.10">
    <property type="entry name" value="EF-hand"/>
    <property type="match status" value="3"/>
</dbReference>
<feature type="compositionally biased region" description="Low complexity" evidence="1">
    <location>
        <begin position="1206"/>
        <end position="1243"/>
    </location>
</feature>
<organism evidence="4 5">
    <name type="scientific">Ganoderma sinense ZZ0214-1</name>
    <dbReference type="NCBI Taxonomy" id="1077348"/>
    <lineage>
        <taxon>Eukaryota</taxon>
        <taxon>Fungi</taxon>
        <taxon>Dikarya</taxon>
        <taxon>Basidiomycota</taxon>
        <taxon>Agaricomycotina</taxon>
        <taxon>Agaricomycetes</taxon>
        <taxon>Polyporales</taxon>
        <taxon>Polyporaceae</taxon>
        <taxon>Ganoderma</taxon>
    </lineage>
</organism>
<feature type="compositionally biased region" description="Polar residues" evidence="1">
    <location>
        <begin position="531"/>
        <end position="541"/>
    </location>
</feature>
<evidence type="ECO:0000313" key="4">
    <source>
        <dbReference type="EMBL" id="PIL23751.1"/>
    </source>
</evidence>
<name>A0A2G8RQI5_9APHY</name>